<reference evidence="2" key="2">
    <citation type="submission" date="2023-05" db="EMBL/GenBank/DDBJ databases">
        <authorList>
            <consortium name="Lawrence Berkeley National Laboratory"/>
            <person name="Steindorff A."/>
            <person name="Hensen N."/>
            <person name="Bonometti L."/>
            <person name="Westerberg I."/>
            <person name="Brannstrom I.O."/>
            <person name="Guillou S."/>
            <person name="Cros-Aarteil S."/>
            <person name="Calhoun S."/>
            <person name="Haridas S."/>
            <person name="Kuo A."/>
            <person name="Mondo S."/>
            <person name="Pangilinan J."/>
            <person name="Riley R."/>
            <person name="Labutti K."/>
            <person name="Andreopoulos B."/>
            <person name="Lipzen A."/>
            <person name="Chen C."/>
            <person name="Yanf M."/>
            <person name="Daum C."/>
            <person name="Ng V."/>
            <person name="Clum A."/>
            <person name="Ohm R."/>
            <person name="Martin F."/>
            <person name="Silar P."/>
            <person name="Natvig D."/>
            <person name="Lalanne C."/>
            <person name="Gautier V."/>
            <person name="Ament-Velasquez S.L."/>
            <person name="Kruys A."/>
            <person name="Hutchinson M.I."/>
            <person name="Powell A.J."/>
            <person name="Barry K."/>
            <person name="Miller A.N."/>
            <person name="Grigoriev I.V."/>
            <person name="Debuchy R."/>
            <person name="Gladieux P."/>
            <person name="Thoren M.H."/>
            <person name="Johannesson H."/>
        </authorList>
    </citation>
    <scope>NUCLEOTIDE SEQUENCE</scope>
    <source>
        <strain evidence="2">CBS 731.68</strain>
    </source>
</reference>
<accession>A0AAN6TZU8</accession>
<comment type="caution">
    <text evidence="2">The sequence shown here is derived from an EMBL/GenBank/DDBJ whole genome shotgun (WGS) entry which is preliminary data.</text>
</comment>
<evidence type="ECO:0000313" key="3">
    <source>
        <dbReference type="Proteomes" id="UP001302602"/>
    </source>
</evidence>
<evidence type="ECO:0000313" key="2">
    <source>
        <dbReference type="EMBL" id="KAK4123812.1"/>
    </source>
</evidence>
<dbReference type="RefSeq" id="XP_062647583.1">
    <property type="nucleotide sequence ID" value="XM_062787324.1"/>
</dbReference>
<evidence type="ECO:0000256" key="1">
    <source>
        <dbReference type="SAM" id="Phobius"/>
    </source>
</evidence>
<organism evidence="2 3">
    <name type="scientific">Parathielavia appendiculata</name>
    <dbReference type="NCBI Taxonomy" id="2587402"/>
    <lineage>
        <taxon>Eukaryota</taxon>
        <taxon>Fungi</taxon>
        <taxon>Dikarya</taxon>
        <taxon>Ascomycota</taxon>
        <taxon>Pezizomycotina</taxon>
        <taxon>Sordariomycetes</taxon>
        <taxon>Sordariomycetidae</taxon>
        <taxon>Sordariales</taxon>
        <taxon>Chaetomiaceae</taxon>
        <taxon>Parathielavia</taxon>
    </lineage>
</organism>
<dbReference type="Proteomes" id="UP001302602">
    <property type="component" value="Unassembled WGS sequence"/>
</dbReference>
<keyword evidence="1" id="KW-0812">Transmembrane</keyword>
<keyword evidence="3" id="KW-1185">Reference proteome</keyword>
<reference evidence="2" key="1">
    <citation type="journal article" date="2023" name="Mol. Phylogenet. Evol.">
        <title>Genome-scale phylogeny and comparative genomics of the fungal order Sordariales.</title>
        <authorList>
            <person name="Hensen N."/>
            <person name="Bonometti L."/>
            <person name="Westerberg I."/>
            <person name="Brannstrom I.O."/>
            <person name="Guillou S."/>
            <person name="Cros-Aarteil S."/>
            <person name="Calhoun S."/>
            <person name="Haridas S."/>
            <person name="Kuo A."/>
            <person name="Mondo S."/>
            <person name="Pangilinan J."/>
            <person name="Riley R."/>
            <person name="LaButti K."/>
            <person name="Andreopoulos B."/>
            <person name="Lipzen A."/>
            <person name="Chen C."/>
            <person name="Yan M."/>
            <person name="Daum C."/>
            <person name="Ng V."/>
            <person name="Clum A."/>
            <person name="Steindorff A."/>
            <person name="Ohm R.A."/>
            <person name="Martin F."/>
            <person name="Silar P."/>
            <person name="Natvig D.O."/>
            <person name="Lalanne C."/>
            <person name="Gautier V."/>
            <person name="Ament-Velasquez S.L."/>
            <person name="Kruys A."/>
            <person name="Hutchinson M.I."/>
            <person name="Powell A.J."/>
            <person name="Barry K."/>
            <person name="Miller A.N."/>
            <person name="Grigoriev I.V."/>
            <person name="Debuchy R."/>
            <person name="Gladieux P."/>
            <person name="Hiltunen Thoren M."/>
            <person name="Johannesson H."/>
        </authorList>
    </citation>
    <scope>NUCLEOTIDE SEQUENCE</scope>
    <source>
        <strain evidence="2">CBS 731.68</strain>
    </source>
</reference>
<proteinExistence type="predicted"/>
<dbReference type="GeneID" id="87824094"/>
<name>A0AAN6TZU8_9PEZI</name>
<dbReference type="EMBL" id="MU853228">
    <property type="protein sequence ID" value="KAK4123812.1"/>
    <property type="molecule type" value="Genomic_DNA"/>
</dbReference>
<keyword evidence="1" id="KW-1133">Transmembrane helix</keyword>
<protein>
    <submittedName>
        <fullName evidence="2">Uncharacterized protein</fullName>
    </submittedName>
</protein>
<feature type="transmembrane region" description="Helical" evidence="1">
    <location>
        <begin position="24"/>
        <end position="47"/>
    </location>
</feature>
<sequence length="64" mass="6945">MNPYPSTTRTRDCKPSIQVFTSSASLALLALCLSVAGFVSTFVPLSLDLRLRVQLELSKAEPGF</sequence>
<gene>
    <name evidence="2" type="ORF">N657DRAFT_428649</name>
</gene>
<keyword evidence="1" id="KW-0472">Membrane</keyword>
<dbReference type="AlphaFoldDB" id="A0AAN6TZU8"/>